<dbReference type="EMBL" id="CP040058">
    <property type="protein sequence ID" value="QCP34448.1"/>
    <property type="molecule type" value="Genomic_DNA"/>
</dbReference>
<gene>
    <name evidence="1" type="ORF">AR1Y2_0994</name>
</gene>
<sequence>MGTLIVGLVVLGIVGLVVRSMVRDKKKGKSIQCGNDCKNCGGHCGH</sequence>
<dbReference type="Proteomes" id="UP000298653">
    <property type="component" value="Chromosome"/>
</dbReference>
<reference evidence="1 2" key="1">
    <citation type="submission" date="2019-05" db="EMBL/GenBank/DDBJ databases">
        <title>Complete genome sequencing of Anaerostipes rhamnosivorans.</title>
        <authorList>
            <person name="Bui T.P.N."/>
            <person name="de Vos W.M."/>
        </authorList>
    </citation>
    <scope>NUCLEOTIDE SEQUENCE [LARGE SCALE GENOMIC DNA]</scope>
    <source>
        <strain evidence="1 2">1y2</strain>
    </source>
</reference>
<evidence type="ECO:0000313" key="2">
    <source>
        <dbReference type="Proteomes" id="UP000298653"/>
    </source>
</evidence>
<keyword evidence="2" id="KW-1185">Reference proteome</keyword>
<dbReference type="Pfam" id="PF12669">
    <property type="entry name" value="FeoB_associated"/>
    <property type="match status" value="1"/>
</dbReference>
<dbReference type="KEGG" id="arf:AR1Y2_0994"/>
<name>A0A4P8IAA7_9FIRM</name>
<protein>
    <recommendedName>
        <fullName evidence="3">FeoB-associated Cys-rich membrane protein</fullName>
    </recommendedName>
</protein>
<evidence type="ECO:0008006" key="3">
    <source>
        <dbReference type="Google" id="ProtNLM"/>
    </source>
</evidence>
<evidence type="ECO:0000313" key="1">
    <source>
        <dbReference type="EMBL" id="QCP34448.1"/>
    </source>
</evidence>
<proteinExistence type="predicted"/>
<dbReference type="RefSeq" id="WP_137327982.1">
    <property type="nucleotide sequence ID" value="NZ_CP040058.1"/>
</dbReference>
<dbReference type="AlphaFoldDB" id="A0A4P8IAA7"/>
<organism evidence="1 2">
    <name type="scientific">Anaerostipes rhamnosivorans</name>
    <dbReference type="NCBI Taxonomy" id="1229621"/>
    <lineage>
        <taxon>Bacteria</taxon>
        <taxon>Bacillati</taxon>
        <taxon>Bacillota</taxon>
        <taxon>Clostridia</taxon>
        <taxon>Lachnospirales</taxon>
        <taxon>Lachnospiraceae</taxon>
        <taxon>Anaerostipes</taxon>
    </lineage>
</organism>
<accession>A0A4P8IAA7</accession>